<keyword evidence="24" id="KW-0693">Viral RNA replication</keyword>
<evidence type="ECO:0000256" key="6">
    <source>
        <dbReference type="ARBA" id="ARBA00022484"/>
    </source>
</evidence>
<feature type="transmembrane region" description="Helical" evidence="36">
    <location>
        <begin position="2080"/>
        <end position="2101"/>
    </location>
</feature>
<dbReference type="SUPFAM" id="SSF56672">
    <property type="entry name" value="DNA/RNA polymerases"/>
    <property type="match status" value="1"/>
</dbReference>
<dbReference type="GO" id="GO:0017111">
    <property type="term" value="F:ribonucleoside triphosphate phosphatase activity"/>
    <property type="evidence" value="ECO:0007669"/>
    <property type="project" value="UniProtKB-EC"/>
</dbReference>
<evidence type="ECO:0000256" key="14">
    <source>
        <dbReference type="ARBA" id="ARBA00022695"/>
    </source>
</evidence>
<keyword evidence="30" id="KW-0899">Viral immunoevasion</keyword>
<dbReference type="GO" id="GO:0008168">
    <property type="term" value="F:methyltransferase activity"/>
    <property type="evidence" value="ECO:0007669"/>
    <property type="project" value="InterPro"/>
</dbReference>
<dbReference type="Pfam" id="PF00270">
    <property type="entry name" value="DEAD"/>
    <property type="match status" value="1"/>
</dbReference>
<feature type="domain" description="RdRp catalytic" evidence="37">
    <location>
        <begin position="5749"/>
        <end position="5895"/>
    </location>
</feature>
<keyword evidence="15" id="KW-0479">Metal-binding</keyword>
<dbReference type="SUPFAM" id="SSF53335">
    <property type="entry name" value="S-adenosyl-L-methionine-dependent methyltransferases"/>
    <property type="match status" value="1"/>
</dbReference>
<feature type="compositionally biased region" description="Polar residues" evidence="35">
    <location>
        <begin position="4851"/>
        <end position="4878"/>
    </location>
</feature>
<comment type="catalytic activity">
    <reaction evidence="32">
        <text>a ribonucleoside 5'-triphosphate + H2O = a ribonucleoside 5'-diphosphate + phosphate + H(+)</text>
        <dbReference type="Rhea" id="RHEA:23680"/>
        <dbReference type="ChEBI" id="CHEBI:15377"/>
        <dbReference type="ChEBI" id="CHEBI:15378"/>
        <dbReference type="ChEBI" id="CHEBI:43474"/>
        <dbReference type="ChEBI" id="CHEBI:57930"/>
        <dbReference type="ChEBI" id="CHEBI:61557"/>
        <dbReference type="EC" id="3.6.1.15"/>
    </reaction>
</comment>
<dbReference type="GO" id="GO:0033897">
    <property type="term" value="F:ribonuclease T2 activity"/>
    <property type="evidence" value="ECO:0007669"/>
    <property type="project" value="InterPro"/>
</dbReference>
<evidence type="ECO:0000256" key="4">
    <source>
        <dbReference type="ARBA" id="ARBA00004291"/>
    </source>
</evidence>
<evidence type="ECO:0000256" key="16">
    <source>
        <dbReference type="ARBA" id="ARBA00022741"/>
    </source>
</evidence>
<dbReference type="GO" id="GO:0006370">
    <property type="term" value="P:7-methylguanosine mRNA capping"/>
    <property type="evidence" value="ECO:0007669"/>
    <property type="project" value="UniProtKB-KW"/>
</dbReference>
<keyword evidence="9" id="KW-0945">Host-virus interaction</keyword>
<evidence type="ECO:0000256" key="8">
    <source>
        <dbReference type="ARBA" id="ARBA00022562"/>
    </source>
</evidence>
<keyword evidence="28" id="KW-0325">Glycoprotein</keyword>
<dbReference type="GO" id="GO:0039694">
    <property type="term" value="P:viral RNA genome replication"/>
    <property type="evidence" value="ECO:0007669"/>
    <property type="project" value="InterPro"/>
</dbReference>
<dbReference type="Gene3D" id="3.40.50.300">
    <property type="entry name" value="P-loop containing nucleotide triphosphate hydrolases"/>
    <property type="match status" value="2"/>
</dbReference>
<feature type="transmembrane region" description="Helical" evidence="36">
    <location>
        <begin position="2006"/>
        <end position="2027"/>
    </location>
</feature>
<dbReference type="InterPro" id="IPR027417">
    <property type="entry name" value="P-loop_NTPase"/>
</dbReference>
<keyword evidence="34" id="KW-0175">Coiled coil</keyword>
<dbReference type="InterPro" id="IPR043502">
    <property type="entry name" value="DNA/RNA_pol_sf"/>
</dbReference>
<dbReference type="Gene3D" id="3.40.50.150">
    <property type="entry name" value="Vaccinia Virus protein VP39"/>
    <property type="match status" value="1"/>
</dbReference>
<evidence type="ECO:0000256" key="29">
    <source>
        <dbReference type="ARBA" id="ARBA00023184"/>
    </source>
</evidence>
<keyword evidence="18" id="KW-1161">Viral attachment to host cell</keyword>
<evidence type="ECO:0000256" key="25">
    <source>
        <dbReference type="ARBA" id="ARBA00022989"/>
    </source>
</evidence>
<dbReference type="GO" id="GO:0032259">
    <property type="term" value="P:methylation"/>
    <property type="evidence" value="ECO:0007669"/>
    <property type="project" value="InterPro"/>
</dbReference>
<dbReference type="EMBL" id="BK067810">
    <property type="protein sequence ID" value="DBA56810.1"/>
    <property type="molecule type" value="Genomic_RNA"/>
</dbReference>
<keyword evidence="12" id="KW-0808">Transferase</keyword>
<evidence type="ECO:0000256" key="22">
    <source>
        <dbReference type="ARBA" id="ARBA00022870"/>
    </source>
</evidence>
<dbReference type="InterPro" id="IPR002877">
    <property type="entry name" value="RNA_MeTrfase_FtsJ_dom"/>
</dbReference>
<dbReference type="InterPro" id="IPR014001">
    <property type="entry name" value="Helicase_ATP-bd"/>
</dbReference>
<evidence type="ECO:0000256" key="31">
    <source>
        <dbReference type="ARBA" id="ARBA00023296"/>
    </source>
</evidence>
<dbReference type="GO" id="GO:0044167">
    <property type="term" value="C:host cell endoplasmic reticulum membrane"/>
    <property type="evidence" value="ECO:0007669"/>
    <property type="project" value="UniProtKB-SubCell"/>
</dbReference>
<dbReference type="InterPro" id="IPR029063">
    <property type="entry name" value="SAM-dependent_MTases_sf"/>
</dbReference>
<dbReference type="InterPro" id="IPR009003">
    <property type="entry name" value="Peptidase_S1_PA"/>
</dbReference>
<keyword evidence="13 36" id="KW-0812">Transmembrane</keyword>
<evidence type="ECO:0000313" key="39">
    <source>
        <dbReference type="EMBL" id="DBA56810.1"/>
    </source>
</evidence>
<keyword evidence="11" id="KW-0507">mRNA processing</keyword>
<dbReference type="GO" id="GO:0005524">
    <property type="term" value="F:ATP binding"/>
    <property type="evidence" value="ECO:0007669"/>
    <property type="project" value="UniProtKB-KW"/>
</dbReference>
<keyword evidence="31" id="KW-1160">Virus entry into host cell</keyword>
<keyword evidence="7" id="KW-0167">Capsid protein</keyword>
<evidence type="ECO:0000256" key="35">
    <source>
        <dbReference type="SAM" id="MobiDB-lite"/>
    </source>
</evidence>
<dbReference type="GO" id="GO:0046718">
    <property type="term" value="P:symbiont entry into host cell"/>
    <property type="evidence" value="ECO:0007669"/>
    <property type="project" value="UniProtKB-KW"/>
</dbReference>
<evidence type="ECO:0000256" key="2">
    <source>
        <dbReference type="ARBA" id="ARBA00004153"/>
    </source>
</evidence>
<feature type="transmembrane region" description="Helical" evidence="36">
    <location>
        <begin position="1819"/>
        <end position="1836"/>
    </location>
</feature>
<dbReference type="Pfam" id="PF01728">
    <property type="entry name" value="FtsJ"/>
    <property type="match status" value="1"/>
</dbReference>
<evidence type="ECO:0000256" key="3">
    <source>
        <dbReference type="ARBA" id="ARBA00004182"/>
    </source>
</evidence>
<keyword evidence="23" id="KW-0694">RNA-binding</keyword>
<keyword evidence="26" id="KW-0506">mRNA capping</keyword>
<evidence type="ECO:0000256" key="18">
    <source>
        <dbReference type="ARBA" id="ARBA00022804"/>
    </source>
</evidence>
<keyword evidence="14" id="KW-0548">Nucleotidyltransferase</keyword>
<evidence type="ECO:0000256" key="10">
    <source>
        <dbReference type="ARBA" id="ARBA00022632"/>
    </source>
</evidence>
<feature type="domain" description="Helicase ATP-binding" evidence="38">
    <location>
        <begin position="2966"/>
        <end position="3133"/>
    </location>
</feature>
<keyword evidence="27 36" id="KW-0472">Membrane</keyword>
<dbReference type="GO" id="GO:0003968">
    <property type="term" value="F:RNA-directed RNA polymerase activity"/>
    <property type="evidence" value="ECO:0007669"/>
    <property type="project" value="UniProtKB-KW"/>
</dbReference>
<evidence type="ECO:0000256" key="9">
    <source>
        <dbReference type="ARBA" id="ARBA00022581"/>
    </source>
</evidence>
<dbReference type="GO" id="GO:0042025">
    <property type="term" value="C:host cell nucleus"/>
    <property type="evidence" value="ECO:0007669"/>
    <property type="project" value="UniProtKB-SubCell"/>
</dbReference>
<reference evidence="39" key="1">
    <citation type="journal article" date="2024" name="Nature">
        <title>Mapping glycoprotein structure reveals Flaviviridae evolutionary history.</title>
        <authorList>
            <person name="Mifsud J.C.O."/>
            <person name="Lytras S."/>
            <person name="Oliver M.R."/>
            <person name="Costa V.A."/>
            <person name="Holmes E.C."/>
            <person name="Grove J."/>
        </authorList>
    </citation>
    <scope>NUCLEOTIDE SEQUENCE</scope>
    <source>
        <strain evidence="39">Mix1</strain>
    </source>
</reference>
<dbReference type="SUPFAM" id="SSF52540">
    <property type="entry name" value="P-loop containing nucleoside triphosphate hydrolases"/>
    <property type="match status" value="1"/>
</dbReference>
<dbReference type="PANTHER" id="PTHR18934">
    <property type="entry name" value="ATP-DEPENDENT RNA HELICASE"/>
    <property type="match status" value="1"/>
</dbReference>
<evidence type="ECO:0000256" key="13">
    <source>
        <dbReference type="ARBA" id="ARBA00022692"/>
    </source>
</evidence>
<feature type="coiled-coil region" evidence="34">
    <location>
        <begin position="4730"/>
        <end position="4757"/>
    </location>
</feature>
<dbReference type="SUPFAM" id="SSF50494">
    <property type="entry name" value="Trypsin-like serine proteases"/>
    <property type="match status" value="1"/>
</dbReference>
<evidence type="ECO:0000256" key="34">
    <source>
        <dbReference type="SAM" id="Coils"/>
    </source>
</evidence>
<keyword evidence="6" id="KW-0696">RNA-directed RNA polymerase</keyword>
<feature type="region of interest" description="Disordered" evidence="35">
    <location>
        <begin position="4834"/>
        <end position="4879"/>
    </location>
</feature>
<dbReference type="SMART" id="SM00487">
    <property type="entry name" value="DEXDc"/>
    <property type="match status" value="1"/>
</dbReference>
<feature type="coiled-coil region" evidence="34">
    <location>
        <begin position="1043"/>
        <end position="1123"/>
    </location>
</feature>
<evidence type="ECO:0000256" key="33">
    <source>
        <dbReference type="ARBA" id="ARBA00047984"/>
    </source>
</evidence>
<keyword evidence="20" id="KW-0067">ATP-binding</keyword>
<evidence type="ECO:0000259" key="38">
    <source>
        <dbReference type="PROSITE" id="PS51192"/>
    </source>
</evidence>
<accession>A0AAT9JGE7</accession>
<dbReference type="InterPro" id="IPR036430">
    <property type="entry name" value="RNase_T2-like_sf"/>
</dbReference>
<evidence type="ECO:0000256" key="26">
    <source>
        <dbReference type="ARBA" id="ARBA00023042"/>
    </source>
</evidence>
<dbReference type="InterPro" id="IPR011545">
    <property type="entry name" value="DEAD/DEAH_box_helicase_dom"/>
</dbReference>
<evidence type="ECO:0000256" key="5">
    <source>
        <dbReference type="ARBA" id="ARBA00020107"/>
    </source>
</evidence>
<proteinExistence type="predicted"/>
<dbReference type="PROSITE" id="PS50507">
    <property type="entry name" value="RDRP_SSRNA_POS"/>
    <property type="match status" value="1"/>
</dbReference>
<keyword evidence="25 36" id="KW-1133">Transmembrane helix</keyword>
<comment type="catalytic activity">
    <reaction evidence="33">
        <text>ATP + H2O = ADP + phosphate + H(+)</text>
        <dbReference type="Rhea" id="RHEA:13065"/>
        <dbReference type="ChEBI" id="CHEBI:15377"/>
        <dbReference type="ChEBI" id="CHEBI:15378"/>
        <dbReference type="ChEBI" id="CHEBI:30616"/>
        <dbReference type="ChEBI" id="CHEBI:43474"/>
        <dbReference type="ChEBI" id="CHEBI:456216"/>
        <dbReference type="EC" id="3.6.4.13"/>
    </reaction>
</comment>
<evidence type="ECO:0000256" key="36">
    <source>
        <dbReference type="SAM" id="Phobius"/>
    </source>
</evidence>
<evidence type="ECO:0000256" key="24">
    <source>
        <dbReference type="ARBA" id="ARBA00022953"/>
    </source>
</evidence>
<dbReference type="GO" id="GO:0003724">
    <property type="term" value="F:RNA helicase activity"/>
    <property type="evidence" value="ECO:0007669"/>
    <property type="project" value="UniProtKB-EC"/>
</dbReference>
<evidence type="ECO:0000256" key="28">
    <source>
        <dbReference type="ARBA" id="ARBA00023180"/>
    </source>
</evidence>
<keyword evidence="21" id="KW-0946">Virion</keyword>
<keyword evidence="16" id="KW-0547">Nucleotide-binding</keyword>
<keyword evidence="29" id="KW-1038">Host endoplasmic reticulum</keyword>
<evidence type="ECO:0000259" key="37">
    <source>
        <dbReference type="PROSITE" id="PS50507"/>
    </source>
</evidence>
<dbReference type="GO" id="GO:0055036">
    <property type="term" value="C:virion membrane"/>
    <property type="evidence" value="ECO:0007669"/>
    <property type="project" value="UniProtKB-SubCell"/>
</dbReference>
<protein>
    <recommendedName>
        <fullName evidence="5">Genome polyprotein</fullName>
    </recommendedName>
</protein>
<keyword evidence="10" id="KW-1090">Inhibition of host innate immune response by virus</keyword>
<evidence type="ECO:0000256" key="12">
    <source>
        <dbReference type="ARBA" id="ARBA00022679"/>
    </source>
</evidence>
<evidence type="ECO:0000256" key="21">
    <source>
        <dbReference type="ARBA" id="ARBA00022844"/>
    </source>
</evidence>
<keyword evidence="22" id="KW-1043">Host membrane</keyword>
<dbReference type="PANTHER" id="PTHR18934:SF91">
    <property type="entry name" value="PRE-MRNA-SPLICING FACTOR ATP-DEPENDENT RNA HELICASE PRP16"/>
    <property type="match status" value="1"/>
</dbReference>
<dbReference type="GO" id="GO:0046872">
    <property type="term" value="F:metal ion binding"/>
    <property type="evidence" value="ECO:0007669"/>
    <property type="project" value="UniProtKB-KW"/>
</dbReference>
<evidence type="ECO:0000256" key="19">
    <source>
        <dbReference type="ARBA" id="ARBA00022806"/>
    </source>
</evidence>
<sequence>MCIKHNLANKRPVGDSMRRKCQLGVKKNNGFTIVTLLGFFGVLRRPKNPNRRQVMVPLKNGETGVAPRFFKKINKNERESKFYAYQEAIEKDYKNGVPEFYEKKFIHSIFDCLIKKNKFEEKSKVPTVENIPVEKLLAKSIRAGLGLGEIKARNKHRESEIKQFLSLPENFNFYKKKRQEKRDEDKLQKWRDDFRKRAENLKKENKVQWFALKYLGLNPLPYLSQAVGLSFYQTIKKFGSETDMAKLSEEAAERIFEKNKAAWEERMKLRREKIQKSIEARERWLARQAAALNNYRAMLRRKQLAWIRSKTTSPPKATVGAYINRAMASHYVNLWTTSKTTCCHVNNLVKAETSMGKDFSIQSDGAVVSDKTCVMHSKLTKIESYDKMHKYGDWMSTEIIEEEMTPGDELLVGDEVVYVASEKVLLVSREPERNVLWEGASFRSSKNFRSGTPVYKKGKLVSVITKSKVLSPTKAQYALTNYSCKSMALVGKIPFSFKDREKPIVCNNRQLDSKQEQIEFKKEKSGHELALWKKKQRGIRISSCFSNAETLNYHNNNCNENEQSSEHCEVFDVILPQGWYIEDDGTVSHRESRTQVKHRRDFVSTEYKHSKPDWVSDLEPITSEVKGLFIHIGEPGKNDIEYIEPFKINTYDVENGMYKIYPVHCFRSDKNYRSGTPIYNENGEFISVVTRSVKVGDRRLYAISTSVKSIYNYEEDLGKPKVFSDFALENKLYYGYNTFTNKKLWCIAKARFDAEDGAYFCVQQVNQKNGIYIQIIRKGEVVSEGFEKQIEGNVVDKDHSPHYLMTLSLLAAASTAPTEQSAFPIFLTMPTTKEQFTTFTNDVNSIDRNGESFFVRSEQYKVKPSFMSAVDFASLKSRLDGNRNAFKKYLEKEIIPKASDCIFDPHFKQFEKTSNLGKVAEDNWKLAFSRYLECQKKLEEQKQKELAQKEDVKKDIDPRGGYNSMFDPSQLNKAMSTLEKTIKTMKSGTANLGPSIRALEDSVTEVRNVTKQILQDLAVYNPNYADMEISAVVEEMEKTNNWYNQYRKAVEDLHNLREKLMEVTEDDTNELRKIFLGMESDLNLFKKDYQDKKDNLEKFVKQIEEAQKNNTKYKKQLGDLGIDISNLKGAILSLSRNIKEVYELAESKLTPMVSLVKNLVKRNNRMKRSVATDSYNSIVAENKMLKGVVDVAIERTKMVRDLLSNWDTPNKSKDEIIKIVREKLEAMEGIVDFPESIECGGKTYPIVRTPGPERTTYLFEGPDKFSLTWKNGTSILSCSFLNRMTALCFINKVGNYFMSIGQVACNRCNEPEPLYVTGGIFHCPAEDIHEHERIFEASNIKERLKVHNIIIMLTSVLSTIWVCERFGVVTSVVWLLLTMNVSTVYTCQLDATVYRAVVAGETGDKTVSEIRGKFVVGSCIQTEYMMIEIINITTTYNYMLTASALYDWSWSTTHDYRCPKGAEVFEKCDTDKSKTLIGTYEKTTTSYNKAFTGTSCFFEGNLEMHHCAYVHAIKTGKVYTMRDDGTKTTVTLKIRAHNGREETLEIDEETGVSSEKLGVLDVKIMKRHAPHSFLHGHSNYVITETSKITYCELDDDNKLNVQLGCPKIVVEQQAASVEYILQQPDRLDNYSMTVVNLYPHLYHGRTSSILVAAGETMIATIQVDDREFNNEKIKMCGAVGAKVLATYDGISKNYKYAIIETRLIGSNDNLCKVRVDCGRCFTAEPFYRQVTASTFNISILCGTLTAGTCNITMANGAVVVLDVSSATFRNPHLDIHQGFDKMMFHLEDSLGLFEPLQQISKLLGGLGNKILGFFDFSALYKKVLAAVAAVIAVGLFIKGNYIFSMLIILGTFVLWIPAVKTEPVCTKWHADIYGMQIPKLLAENNRNEVIHGIWNLPMKSRITCNKREICRQLGIVNITTWFDTNENDFGGKCGTVVHEYCKHGAHYGYTLVEYLSYLDLCENATKPYICRWNGTDNVLQETISSGPPVLGCRNGSAKRYIVHRDMLLATIVVVVIATQNGVVYYIALFMSTFVLSRLNNCMYNIGSVASVFSQQTALIRDQIASDYETVLKVADFVVDIFMTMTLHVFLGAYAIGVVFILKNTDAVYAFLVTWLKGSYLYVDYNRWSVSVLIAEIWPKKMEQRNEMLNTPLVFGRFLCHRQDNTSIAEHTSYGKVLLSELINNSECGLNNTYCGRFYYTLVSDNLIVPKHCVEIDADCIVENDLVVVQKSSGGGSFVIPVPKKQWKNGDSGYLYEDKHGKVIMHRGVINEESICVTEVINIFENHSGRGGRKQPTIPVRRSQANSRVPKRETSIVNAMFSNRRNGNVVVEDKTSIVRVGPSRYKIQTLHNTTIVAQDKVGHLRQQSERIRENESHNILGGFLSNLAKRHNIKVMVAPGDRISDSIRRTFSKYPECVSEITKWCAPKRNTSVWEAAAIKSSTTKSQNMAIASNLDRISNRISKMHITEHSLRFDEDIPFMTVSEGELYERAQAGEGTSSGMKLMRNSNQISFVSNGRDKQDEWQDQINLGETMQEDPYNGYIWDSEGVYNRTNLQEFDGCSYEYLQLIVYSHTHSINYSDNTKTILEALDKVGLKVFSAFVHNVWMGGDMPEVEQHLKLWSNHAKYFFEDYTLPKYEVVDLEFSRLRMVMYTLSRTGRFRSTCDFYMRDLQNVIQQAVRPTNISDGRFNKMMSIIYNELAVLTRVYDNSDMQEEADLVEKLVRSESKALRAVRYPLAVARGKSIDSIEDTWIYSGTYTTLMYLNRICNGVLGMRGGTVYTNYHVSLSNDILLNYYSSDGNSISTNKDNNVYTVKFVCKEYSPAHEMDFAHFSAPNLEIQDMKTPVSGKVYYVANFEEKTYATLMCRITNAISADGSQSKVNQYTVVDLNKRTKTGKPTVIQEFRRLKGWSGTPILDEDCSIVGIFGTSRPHGVSTDKSVQVVETPSLLPATSVDLRRHAENILLLMETRPSKRWQMVTGGTGCGKTTKLIMEIAKSFSKKFERQVRIAVAVPYKRLVDSLFDYMKTKVTETRESSYCVEIQKKHGDTDCKSSMKVPDTGKVIILYATYRTILTSERTFDMYILDEVHTRENSYALEWYLMKNMNYANVIAMTATPWISEYYEEYHLGNMQQSFSVSTHSFTLENYKKKDNNKSGEGKSEAPEVESVVTGKIPIIYDSTKCFWFNASDIPPGKNAIIFFPTISKCREAEKVIRKYATQDVVSIYGGYNGPTDLANTIICATNALESGITIPDTAVVIDFMKENKQLVELEKSENMITKFNVSFGLVPIDSKSQAQRKGRVGRTCEGKYFHLQTEVSTFNPASMSVITTAAMELLSVKSKLTSLSGGDPDLDELLDLLNPEHLASVRFWPPYNFGSRITRLSDTIDTLYYMEQKLQLAQSFKFNPVYMYLMPTIPEEWFYDSVISEIFNLDGNQDIGNIFECRNRLADLGAIEPAEHSIRRAEKSNLALNHMIIDKIYGFCGVDFNDPLSYTKLIKETLGKKTEKYELDFTIGAHMSVAVAAAVAIGAGHLYSKFHCSTRPVSAYCLKSNDIHQELLGFKYLMEKDYQLPEMAIADRIVSYLKLNVSNIKDLIYQTLRMLPTGIDPNGKVARSLKTEKYSLDSVDWEMIWESIKQFFIKVYENIEKFDWNNMKWLEEHLGGVGIGGSMIFSTFFSTMAENLGELPCTIIATLLLSYISSKVSAVGYIAISAINSIGYMIGNKAVGSHSNYGGNILTSIVLGPLIEKLLAPYFVTNDTTGAIITAIGGAATTISSSIPKTIAVPIYTQVASGGGLASGFLLVRNIINIFEGTNVDSNMTSKLSLYLSSGMSLYNMTSMNWKGWLAATITAGSYIVIKRMKGMLKSGFIATFTSAKSSSDKPVDMAYEELTDTQEWLETLYDIVNLFIGSVANPAAIPATILNVVGIWYCRDNVTEIEYKQWLKHCSTVICENPIVLLLTSGYTILKKIRERMEDRDGLQRYASSGVWETIQETFRTSFEAIREFCTRVLNMTTNGILQLAAKLIQWMDELKNYVSDKFGQVKNWLKENITSTIKECIFPTWLLTYNHGNKAPLKKEKVDITEYRRLQNDRIRRAIVFFGLQKYCATVTHHSFFGLSVSPAMKKLFSYGDVYTARMVENFMRLRLETDSVRLHNTLKSIDVKGLPCKWVFEHVNDAFDIVLQVITSLVDNDLTFHMKEDPERKVVDHEVLQYEKEKQMVTLVVNGNKNRFLLVIIPPLVNGEWVGEAQMVSNVVLESSITARFNRVMNFGNDNLMADLCSLIPNSSIKLRINSTSHKISLRKNNSISRTIEGAILSVADIDKTSFKALLCIATTAGAWDRHIMNMVDGSCEAVKFVVENVFRRKVGLVLRNLGGSVDWDDSLLGNIATVTEKDAVWDQGFEWDELPVGLWTSERNRLIAVVMSCVKRPNNFKNYAKWLCLILGGETRVSFGEEEIFVTSKYSCSDCLYWMKDNTLYISKDTCVRCARRIPLEISWDIETVPRVVYKNEKEWRNLRNFSMWEGNIVRERSWWNKEKYKQEIMPPRGYNGEGVITTVEQFCEAIKMVKMETATWREGSGDYISKFLSVFVDKSDDGIRETEIPIEFIASGAIRTTLEFRVTVESNKNWLDKTTITNIYRHGYTSHKTNFAMVDIEKKTWHYMLPINYMLLKKANLPWNIVGVVCGEAGFDEFIDRYELCKDSGITKSVDSLLEATQLCVDLEMLENSTNKPLPYHLQNEKKEMDRVIAEYDEYSKQKDESEVALEIIPAKLECLLSKFVMHLHTLRNTNELGRPQRTSVIREGWFNARLIENKEALAAILKTKSSYKMIEDELRRLERKQQTIMEKMRSTKSKIRKSMSSTQKEPGSDSSSGTEAQEGTVSGESPSVVVKAIETVVEKGARRMVDKLTPSLFKKRPIEKYNNDGMLTSLLKGMGIYEREYVEKEDLRHISKTERFMGRTAMQFAEKIAVKPMYDALRNEDKLEFSDKECLSILHFDKVSNRVLDPQLYKKSKWNSAAQCKLKYSKNIDRGQSIVPMSRQCKLTIAPSYSTKELQRYVDSLSHIKGKAWQVMKRHSRVELLTIKDMPMASRGYCKAALMDYDLGIFTKSRVILDLSAGYGGFAQYAVTTVDKTNTKEVYLNSLHLEGHAAPMADLIRLSSRNANNKIRILRGKENGDIRYKDTFELCKNAVKETSLDLIISDCGETHPDLKQEGLWMTKNITLQGVNSSNIKEKAISNNFSGALVNYIKLLAPGGTAVIKMLGFTENVISLAKLYSAKFSHVLMWKAPTASFQSREWYLVLLGYNPKAENQEEFQLEKLIKHAQHQWVQAFIAHKNWCKKNYNGIIRDLNQGTTTKFVPMKQVTWPLPLSDGVLKIAYHNNTRIIESAMIKHEDSTNIFNTVLNFEFKGVKFNSQLPARWSALQNYIRSMGYKIDGPSGHFKKVVELGKVNFACKSGKEKSNANMIIKDYAFNVFGLTKENSTIGTTQSVEDFLYQAWTKRLDIIPEEPTKADSEILWEAHLAQKTEEYNKIALGSDKYKFKPWTYERMSQEINNQGKGGHFDRYVNFKEAVADPDFRQAVEKRIQDLTDGKPVASYTTCRDKRETKAKKNISDGKVTCDINIDPRIAAYRKLSDSNRKEARRLRKEYLDEQSNLVPRNIRFTEFVQRAVDIMVLGPVQHHHNHIAKLNMGSTTGTPLWQLGDLVRLCYDAYRKTEEQEYAEHEKQQTSPKEVYIEMINEDFKNMRRDAIIKKKKVMVASGDFSGYDGTISKTDLAINCHSYLAIYQKKYHSLIINRFALYMWNFTITDYGHIVLTIGQRASGDQDTSKGNTEINDVVHTAATAVALGITCKEACEPIGYAWYKVGFGKDVRYKRFVLRRITHAADGDDNLHFGYEDDIRLLNKNGADFINRLGKALRCGTSAGYSLSSEFSEISFCSHSFERTRKGKIDGVPIEHVPYSKRPFNMTRGDKNVIFEKEYMESASACVAGEEWSLRRQHAFDKACGLKITYSPTRAYSEIIGKYTFTLKNEVVYFDPTRKYGNTKKEDRRANKNERAHEITRGKSLSYLLNYAHIGTVQIAVMAVLSIIGDGTCDLKELKRRFNVPSTTESVRNALRTVHGVDSLAEIERPNPHIERRELMKINGNTRLTFENATVDGVGKVAHTNILDLYKASRNWVGSFSDRFENEADYSFIDEVRPISLDPNVTDSNIKHKLPVLKNEKKNSMITQFMLNMLCCFGICKKKESEVLNDLPYREYSNVIFSPKNGEVSKKIRDITGVNVHALAHHSEWRVGDVIPVKTAWNTVYIAVTKNSSNDQLKKEKLGDILERLRNTVIEQKDRGKICFVLSNNKKIDRKISIEDVLRDKHVRHLNRSRSIHYFVSK</sequence>
<dbReference type="PROSITE" id="PS51192">
    <property type="entry name" value="HELICASE_ATP_BIND_1"/>
    <property type="match status" value="1"/>
</dbReference>
<evidence type="ECO:0000256" key="30">
    <source>
        <dbReference type="ARBA" id="ARBA00023280"/>
    </source>
</evidence>
<evidence type="ECO:0000256" key="23">
    <source>
        <dbReference type="ARBA" id="ARBA00022884"/>
    </source>
</evidence>
<keyword evidence="8" id="KW-1048">Host nucleus</keyword>
<evidence type="ECO:0000256" key="1">
    <source>
        <dbReference type="ARBA" id="ARBA00004147"/>
    </source>
</evidence>
<keyword evidence="17" id="KW-0378">Hydrolase</keyword>
<dbReference type="InterPro" id="IPR007094">
    <property type="entry name" value="RNA-dir_pol_PSvirus"/>
</dbReference>
<evidence type="ECO:0000256" key="7">
    <source>
        <dbReference type="ARBA" id="ARBA00022561"/>
    </source>
</evidence>
<feature type="transmembrane region" description="Helical" evidence="36">
    <location>
        <begin position="2106"/>
        <end position="2122"/>
    </location>
</feature>
<evidence type="ECO:0000256" key="11">
    <source>
        <dbReference type="ARBA" id="ARBA00022664"/>
    </source>
</evidence>
<dbReference type="GO" id="GO:0019028">
    <property type="term" value="C:viral capsid"/>
    <property type="evidence" value="ECO:0007669"/>
    <property type="project" value="UniProtKB-KW"/>
</dbReference>
<organism evidence="39">
    <name type="scientific">Insect associated flavi-like virus</name>
    <dbReference type="NCBI Taxonomy" id="3142495"/>
    <lineage>
        <taxon>Viruses</taxon>
        <taxon>Riboviria</taxon>
        <taxon>Orthornavirae</taxon>
        <taxon>Kitrinoviricota</taxon>
        <taxon>Flasuviricetes</taxon>
        <taxon>Amarillovirales</taxon>
        <taxon>Flaviviridae</taxon>
    </lineage>
</organism>
<evidence type="ECO:0000256" key="17">
    <source>
        <dbReference type="ARBA" id="ARBA00022801"/>
    </source>
</evidence>
<evidence type="ECO:0000256" key="27">
    <source>
        <dbReference type="ARBA" id="ARBA00023136"/>
    </source>
</evidence>
<comment type="subcellular location">
    <subcellularLocation>
        <location evidence="2">Host endoplasmic reticulum membrane</location>
        <topology evidence="2">Multi-pass membrane protein</topology>
    </subcellularLocation>
    <subcellularLocation>
        <location evidence="4">Host endoplasmic reticulum membrane</location>
        <topology evidence="4">Peripheral membrane protein</topology>
    </subcellularLocation>
    <subcellularLocation>
        <location evidence="1">Host nucleus</location>
    </subcellularLocation>
    <subcellularLocation>
        <location evidence="3">Virion membrane</location>
    </subcellularLocation>
</comment>
<dbReference type="Gene3D" id="3.90.730.10">
    <property type="entry name" value="Ribonuclease T2-like"/>
    <property type="match status" value="1"/>
</dbReference>
<evidence type="ECO:0000256" key="15">
    <source>
        <dbReference type="ARBA" id="ARBA00022723"/>
    </source>
</evidence>
<keyword evidence="19" id="KW-0347">Helicase</keyword>
<name>A0AAT9JGE7_9FLAV</name>
<dbReference type="GO" id="GO:0052170">
    <property type="term" value="P:symbiont-mediated suppression of host innate immune response"/>
    <property type="evidence" value="ECO:0007669"/>
    <property type="project" value="UniProtKB-KW"/>
</dbReference>
<dbReference type="GO" id="GO:0019062">
    <property type="term" value="P:virion attachment to host cell"/>
    <property type="evidence" value="ECO:0007669"/>
    <property type="project" value="UniProtKB-KW"/>
</dbReference>
<dbReference type="GO" id="GO:0003723">
    <property type="term" value="F:RNA binding"/>
    <property type="evidence" value="ECO:0007669"/>
    <property type="project" value="UniProtKB-KW"/>
</dbReference>
<evidence type="ECO:0000256" key="32">
    <source>
        <dbReference type="ARBA" id="ARBA00047631"/>
    </source>
</evidence>
<evidence type="ECO:0000256" key="20">
    <source>
        <dbReference type="ARBA" id="ARBA00022840"/>
    </source>
</evidence>